<gene>
    <name evidence="1" type="ORF">S01H1_69650</name>
</gene>
<sequence length="246" mass="25434">PQITLTGSDASPDAAGEMRYDSTVSGMSGGAVRWYDNNSVRMVVDLETDPSTDDYVVAYDSAADGFYMKADADTGGNTSYQNIGDAGASGSIAMGAYTGTYTSGTEAWGGMIIESSDADNAGDTTLLSLKHYDDFDTNSIFIQAINDSDSGAENIFKTTGLGVYVGNGSPGQTMTGDDTYISGFLEVDGVIYADGGIQSSDATPKITLDDSGGADGYWDVNATDANDAVATFGVDDSGGDDQSYIE</sequence>
<name>X0XUS7_9ZZZZ</name>
<proteinExistence type="predicted"/>
<protein>
    <submittedName>
        <fullName evidence="1">Uncharacterized protein</fullName>
    </submittedName>
</protein>
<dbReference type="EMBL" id="BARS01046256">
    <property type="protein sequence ID" value="GAG28566.1"/>
    <property type="molecule type" value="Genomic_DNA"/>
</dbReference>
<organism evidence="1">
    <name type="scientific">marine sediment metagenome</name>
    <dbReference type="NCBI Taxonomy" id="412755"/>
    <lineage>
        <taxon>unclassified sequences</taxon>
        <taxon>metagenomes</taxon>
        <taxon>ecological metagenomes</taxon>
    </lineage>
</organism>
<accession>X0XUS7</accession>
<reference evidence="1" key="1">
    <citation type="journal article" date="2014" name="Front. Microbiol.">
        <title>High frequency of phylogenetically diverse reductive dehalogenase-homologous genes in deep subseafloor sedimentary metagenomes.</title>
        <authorList>
            <person name="Kawai M."/>
            <person name="Futagami T."/>
            <person name="Toyoda A."/>
            <person name="Takaki Y."/>
            <person name="Nishi S."/>
            <person name="Hori S."/>
            <person name="Arai W."/>
            <person name="Tsubouchi T."/>
            <person name="Morono Y."/>
            <person name="Uchiyama I."/>
            <person name="Ito T."/>
            <person name="Fujiyama A."/>
            <person name="Inagaki F."/>
            <person name="Takami H."/>
        </authorList>
    </citation>
    <scope>NUCLEOTIDE SEQUENCE</scope>
    <source>
        <strain evidence="1">Expedition CK06-06</strain>
    </source>
</reference>
<feature type="non-terminal residue" evidence="1">
    <location>
        <position position="1"/>
    </location>
</feature>
<comment type="caution">
    <text evidence="1">The sequence shown here is derived from an EMBL/GenBank/DDBJ whole genome shotgun (WGS) entry which is preliminary data.</text>
</comment>
<evidence type="ECO:0000313" key="1">
    <source>
        <dbReference type="EMBL" id="GAG28566.1"/>
    </source>
</evidence>
<feature type="non-terminal residue" evidence="1">
    <location>
        <position position="246"/>
    </location>
</feature>
<dbReference type="AlphaFoldDB" id="X0XUS7"/>